<evidence type="ECO:0000256" key="2">
    <source>
        <dbReference type="ARBA" id="ARBA00022676"/>
    </source>
</evidence>
<dbReference type="Proteomes" id="UP000626092">
    <property type="component" value="Unassembled WGS sequence"/>
</dbReference>
<dbReference type="PANTHER" id="PTHR20961:SF98">
    <property type="entry name" value="GLYCOSYLTRANSFERASE"/>
    <property type="match status" value="1"/>
</dbReference>
<name>A0A834G5P8_RHOSS</name>
<dbReference type="GO" id="GO:0000139">
    <property type="term" value="C:Golgi membrane"/>
    <property type="evidence" value="ECO:0007669"/>
    <property type="project" value="UniProtKB-SubCell"/>
</dbReference>
<dbReference type="InterPro" id="IPR049625">
    <property type="entry name" value="Glyco_transf_61_cat"/>
</dbReference>
<evidence type="ECO:0000256" key="4">
    <source>
        <dbReference type="ARBA" id="ARBA00023180"/>
    </source>
</evidence>
<dbReference type="Pfam" id="PF04577">
    <property type="entry name" value="Glyco_transf_61"/>
    <property type="match status" value="1"/>
</dbReference>
<comment type="subcellular location">
    <subcellularLocation>
        <location evidence="1">Golgi apparatus membrane</location>
        <topology evidence="1">Single-pass type II membrane protein</topology>
    </subcellularLocation>
</comment>
<evidence type="ECO:0000313" key="7">
    <source>
        <dbReference type="Proteomes" id="UP000626092"/>
    </source>
</evidence>
<keyword evidence="4" id="KW-0325">Glycoprotein</keyword>
<proteinExistence type="predicted"/>
<evidence type="ECO:0000256" key="1">
    <source>
        <dbReference type="ARBA" id="ARBA00004323"/>
    </source>
</evidence>
<dbReference type="InterPro" id="IPR007657">
    <property type="entry name" value="Glycosyltransferase_61"/>
</dbReference>
<feature type="domain" description="Glycosyltransferase 61 catalytic" evidence="5">
    <location>
        <begin position="234"/>
        <end position="426"/>
    </location>
</feature>
<keyword evidence="7" id="KW-1185">Reference proteome</keyword>
<accession>A0A834G5P8</accession>
<keyword evidence="3" id="KW-0808">Transferase</keyword>
<evidence type="ECO:0000313" key="6">
    <source>
        <dbReference type="EMBL" id="KAF7123549.1"/>
    </source>
</evidence>
<sequence length="526" mass="58669">MKTRRCSLVQQPHEDYMLIMRGKQPVIKVKSCPKIVICLQYYEWSSKFGRGCAAAPTTLAVADAGASDHATPTRKVGAGGKHEEVQFKRSDCACTSLFTILVISDQALLHLQDIRRDFNHKRPSFSGAGPRLLTSRGYYPIISCDRSHGNYDTCSINGPTVLDPKTATFYAMGLRGPTRPVVEKVRPYPQKNQTFKVEPVKTVTLTSGPSGPPCMVQHNAPALVFSVGGFTWNFFHAFIDAFIPLFITLNSIAPDDPDRFVFVIADYPDWFRLRYADLLRRFSKHPVVSLDIDTRTHCFPSATVGLLSHGIMTIDPKLIPNSKTAAHFHSLVHETYCGRLRTTLKPKRPRLLIMGRSGGVGRVILNQGELKRAAEEEGFEVVEFESKHTTTMRVACELVSSSHAMLGVHGAALTNSLFLRPGSVLVQVVGIGLEEVAELCFARVAKDMGLEYMEYKIGVEESSLVDRYGRDDMIVKDPSSMDKGNPYDKIMRVYLKQQNMNLDLARLRGYLKSAYEKAKIAMLKQS</sequence>
<dbReference type="OrthoDB" id="529273at2759"/>
<keyword evidence="2" id="KW-0328">Glycosyltransferase</keyword>
<protein>
    <recommendedName>
        <fullName evidence="5">Glycosyltransferase 61 catalytic domain-containing protein</fullName>
    </recommendedName>
</protein>
<dbReference type="GO" id="GO:0016763">
    <property type="term" value="F:pentosyltransferase activity"/>
    <property type="evidence" value="ECO:0007669"/>
    <property type="project" value="UniProtKB-ARBA"/>
</dbReference>
<reference evidence="6" key="1">
    <citation type="submission" date="2019-11" db="EMBL/GenBank/DDBJ databases">
        <authorList>
            <person name="Liu Y."/>
            <person name="Hou J."/>
            <person name="Li T.-Q."/>
            <person name="Guan C.-H."/>
            <person name="Wu X."/>
            <person name="Wu H.-Z."/>
            <person name="Ling F."/>
            <person name="Zhang R."/>
            <person name="Shi X.-G."/>
            <person name="Ren J.-P."/>
            <person name="Chen E.-F."/>
            <person name="Sun J.-M."/>
        </authorList>
    </citation>
    <scope>NUCLEOTIDE SEQUENCE</scope>
    <source>
        <strain evidence="6">Adult_tree_wgs_1</strain>
        <tissue evidence="6">Leaves</tissue>
    </source>
</reference>
<organism evidence="6 7">
    <name type="scientific">Rhododendron simsii</name>
    <name type="common">Sims's rhododendron</name>
    <dbReference type="NCBI Taxonomy" id="118357"/>
    <lineage>
        <taxon>Eukaryota</taxon>
        <taxon>Viridiplantae</taxon>
        <taxon>Streptophyta</taxon>
        <taxon>Embryophyta</taxon>
        <taxon>Tracheophyta</taxon>
        <taxon>Spermatophyta</taxon>
        <taxon>Magnoliopsida</taxon>
        <taxon>eudicotyledons</taxon>
        <taxon>Gunneridae</taxon>
        <taxon>Pentapetalae</taxon>
        <taxon>asterids</taxon>
        <taxon>Ericales</taxon>
        <taxon>Ericaceae</taxon>
        <taxon>Ericoideae</taxon>
        <taxon>Rhodoreae</taxon>
        <taxon>Rhododendron</taxon>
    </lineage>
</organism>
<dbReference type="AlphaFoldDB" id="A0A834G5P8"/>
<evidence type="ECO:0000259" key="5">
    <source>
        <dbReference type="Pfam" id="PF04577"/>
    </source>
</evidence>
<dbReference type="EMBL" id="WJXA01000012">
    <property type="protein sequence ID" value="KAF7123549.1"/>
    <property type="molecule type" value="Genomic_DNA"/>
</dbReference>
<gene>
    <name evidence="6" type="ORF">RHSIM_Rhsim12G0133800</name>
</gene>
<dbReference type="PANTHER" id="PTHR20961">
    <property type="entry name" value="GLYCOSYLTRANSFERASE"/>
    <property type="match status" value="1"/>
</dbReference>
<evidence type="ECO:0000256" key="3">
    <source>
        <dbReference type="ARBA" id="ARBA00022679"/>
    </source>
</evidence>
<comment type="caution">
    <text evidence="6">The sequence shown here is derived from an EMBL/GenBank/DDBJ whole genome shotgun (WGS) entry which is preliminary data.</text>
</comment>